<evidence type="ECO:0000313" key="3">
    <source>
        <dbReference type="EMBL" id="KAL2334229.1"/>
    </source>
</evidence>
<feature type="transmembrane region" description="Helical" evidence="2">
    <location>
        <begin position="205"/>
        <end position="223"/>
    </location>
</feature>
<dbReference type="InterPro" id="IPR025659">
    <property type="entry name" value="Tubby-like_C"/>
</dbReference>
<comment type="caution">
    <text evidence="3">The sequence shown here is derived from an EMBL/GenBank/DDBJ whole genome shotgun (WGS) entry which is preliminary data.</text>
</comment>
<dbReference type="Proteomes" id="UP001603857">
    <property type="component" value="Unassembled WGS sequence"/>
</dbReference>
<gene>
    <name evidence="3" type="ORF">Fmac_015442</name>
</gene>
<evidence type="ECO:0000256" key="1">
    <source>
        <dbReference type="ARBA" id="ARBA00005437"/>
    </source>
</evidence>
<dbReference type="AlphaFoldDB" id="A0ABD1MEK0"/>
<keyword evidence="2" id="KW-1133">Transmembrane helix</keyword>
<keyword evidence="4" id="KW-1185">Reference proteome</keyword>
<evidence type="ECO:0000256" key="2">
    <source>
        <dbReference type="SAM" id="Phobius"/>
    </source>
</evidence>
<sequence length="224" mass="24997">MRKVHPKACVRAKEACSDAEAVVLTVWKKSLLPNCNGFTVFDTQGNLVFRLDNYSAANKNHLLLMDAAGTPLLTIRRKRPTDTWVVLEGEGSSKKPLFTAKKHFHGNCLARILRDKKEVAYEMEGSYARRCCAFYDGERRKVVETKMKETVAGGVAFGADIFRLIVQPNMDATLAMAFLVLLDLMFPSSSSSSSSSSPSLPTPQYFFNSLYIIFSSSLLSLFFR</sequence>
<dbReference type="InterPro" id="IPR007612">
    <property type="entry name" value="LOR"/>
</dbReference>
<keyword evidence="2" id="KW-0812">Transmembrane</keyword>
<comment type="similarity">
    <text evidence="1">Belongs to the LOR family.</text>
</comment>
<name>A0ABD1MEK0_9FABA</name>
<dbReference type="SUPFAM" id="SSF54518">
    <property type="entry name" value="Tubby C-terminal domain-like"/>
    <property type="match status" value="1"/>
</dbReference>
<organism evidence="3 4">
    <name type="scientific">Flemingia macrophylla</name>
    <dbReference type="NCBI Taxonomy" id="520843"/>
    <lineage>
        <taxon>Eukaryota</taxon>
        <taxon>Viridiplantae</taxon>
        <taxon>Streptophyta</taxon>
        <taxon>Embryophyta</taxon>
        <taxon>Tracheophyta</taxon>
        <taxon>Spermatophyta</taxon>
        <taxon>Magnoliopsida</taxon>
        <taxon>eudicotyledons</taxon>
        <taxon>Gunneridae</taxon>
        <taxon>Pentapetalae</taxon>
        <taxon>rosids</taxon>
        <taxon>fabids</taxon>
        <taxon>Fabales</taxon>
        <taxon>Fabaceae</taxon>
        <taxon>Papilionoideae</taxon>
        <taxon>50 kb inversion clade</taxon>
        <taxon>NPAAA clade</taxon>
        <taxon>indigoferoid/millettioid clade</taxon>
        <taxon>Phaseoleae</taxon>
        <taxon>Flemingia</taxon>
    </lineage>
</organism>
<dbReference type="Gene3D" id="2.40.160.200">
    <property type="entry name" value="LURP1-related"/>
    <property type="match status" value="1"/>
</dbReference>
<proteinExistence type="inferred from homology"/>
<evidence type="ECO:0000313" key="4">
    <source>
        <dbReference type="Proteomes" id="UP001603857"/>
    </source>
</evidence>
<dbReference type="PANTHER" id="PTHR31087">
    <property type="match status" value="1"/>
</dbReference>
<dbReference type="InterPro" id="IPR038595">
    <property type="entry name" value="LOR_sf"/>
</dbReference>
<evidence type="ECO:0008006" key="5">
    <source>
        <dbReference type="Google" id="ProtNLM"/>
    </source>
</evidence>
<keyword evidence="2" id="KW-0472">Membrane</keyword>
<feature type="transmembrane region" description="Helical" evidence="2">
    <location>
        <begin position="172"/>
        <end position="190"/>
    </location>
</feature>
<dbReference type="Pfam" id="PF04525">
    <property type="entry name" value="LOR"/>
    <property type="match status" value="1"/>
</dbReference>
<dbReference type="PANTHER" id="PTHR31087:SF22">
    <property type="entry name" value="PROTEIN LURP-ONE-RELATED 8"/>
    <property type="match status" value="1"/>
</dbReference>
<protein>
    <recommendedName>
        <fullName evidence="5">Protein LURP-one-related 8</fullName>
    </recommendedName>
</protein>
<reference evidence="3 4" key="1">
    <citation type="submission" date="2024-08" db="EMBL/GenBank/DDBJ databases">
        <title>Insights into the chromosomal genome structure of Flemingia macrophylla.</title>
        <authorList>
            <person name="Ding Y."/>
            <person name="Zhao Y."/>
            <person name="Bi W."/>
            <person name="Wu M."/>
            <person name="Zhao G."/>
            <person name="Gong Y."/>
            <person name="Li W."/>
            <person name="Zhang P."/>
        </authorList>
    </citation>
    <scope>NUCLEOTIDE SEQUENCE [LARGE SCALE GENOMIC DNA]</scope>
    <source>
        <strain evidence="3">DYQJB</strain>
        <tissue evidence="3">Leaf</tissue>
    </source>
</reference>
<accession>A0ABD1MEK0</accession>
<dbReference type="EMBL" id="JBGMDY010000005">
    <property type="protein sequence ID" value="KAL2334229.1"/>
    <property type="molecule type" value="Genomic_DNA"/>
</dbReference>